<organism evidence="11">
    <name type="scientific">freshwater metagenome</name>
    <dbReference type="NCBI Taxonomy" id="449393"/>
    <lineage>
        <taxon>unclassified sequences</taxon>
        <taxon>metagenomes</taxon>
        <taxon>ecological metagenomes</taxon>
    </lineage>
</organism>
<evidence type="ECO:0000313" key="9">
    <source>
        <dbReference type="EMBL" id="CAB4690120.1"/>
    </source>
</evidence>
<evidence type="ECO:0000313" key="10">
    <source>
        <dbReference type="EMBL" id="CAB4844805.1"/>
    </source>
</evidence>
<comment type="pathway">
    <text evidence="1">Amino-acid biosynthesis; L-lysine biosynthesis via DAP pathway; DL-2,6-diaminopimelate from LL-2,6-diaminopimelate: step 1/1.</text>
</comment>
<dbReference type="GO" id="GO:0009089">
    <property type="term" value="P:lysine biosynthetic process via diaminopimelate"/>
    <property type="evidence" value="ECO:0007669"/>
    <property type="project" value="UniProtKB-UniPathway"/>
</dbReference>
<dbReference type="SUPFAM" id="SSF54506">
    <property type="entry name" value="Diaminopimelate epimerase-like"/>
    <property type="match status" value="2"/>
</dbReference>
<dbReference type="PROSITE" id="PS01326">
    <property type="entry name" value="DAP_EPIMERASE"/>
    <property type="match status" value="1"/>
</dbReference>
<keyword evidence="4" id="KW-0028">Amino-acid biosynthesis</keyword>
<dbReference type="UniPathway" id="UPA00034">
    <property type="reaction ID" value="UER00025"/>
</dbReference>
<comment type="catalytic activity">
    <reaction evidence="7">
        <text>(2S,6S)-2,6-diaminopimelate = meso-2,6-diaminopimelate</text>
        <dbReference type="Rhea" id="RHEA:15393"/>
        <dbReference type="ChEBI" id="CHEBI:57609"/>
        <dbReference type="ChEBI" id="CHEBI:57791"/>
        <dbReference type="EC" id="5.1.1.7"/>
    </reaction>
</comment>
<dbReference type="EMBL" id="CAEZXB010000019">
    <property type="protein sequence ID" value="CAB4679657.1"/>
    <property type="molecule type" value="Genomic_DNA"/>
</dbReference>
<evidence type="ECO:0000256" key="3">
    <source>
        <dbReference type="ARBA" id="ARBA00013080"/>
    </source>
</evidence>
<evidence type="ECO:0000313" key="11">
    <source>
        <dbReference type="EMBL" id="CAB5070990.1"/>
    </source>
</evidence>
<dbReference type="PANTHER" id="PTHR31689">
    <property type="entry name" value="DIAMINOPIMELATE EPIMERASE, CHLOROPLASTIC"/>
    <property type="match status" value="1"/>
</dbReference>
<proteinExistence type="inferred from homology"/>
<reference evidence="11" key="1">
    <citation type="submission" date="2020-05" db="EMBL/GenBank/DDBJ databases">
        <authorList>
            <person name="Chiriac C."/>
            <person name="Salcher M."/>
            <person name="Ghai R."/>
            <person name="Kavagutti S V."/>
        </authorList>
    </citation>
    <scope>NUCLEOTIDE SEQUENCE</scope>
</reference>
<evidence type="ECO:0000256" key="4">
    <source>
        <dbReference type="ARBA" id="ARBA00022605"/>
    </source>
</evidence>
<dbReference type="EMBL" id="CAFBRC010000003">
    <property type="protein sequence ID" value="CAB5070990.1"/>
    <property type="molecule type" value="Genomic_DNA"/>
</dbReference>
<dbReference type="Gene3D" id="3.10.310.10">
    <property type="entry name" value="Diaminopimelate Epimerase, Chain A, domain 1"/>
    <property type="match status" value="2"/>
</dbReference>
<dbReference type="Pfam" id="PF01678">
    <property type="entry name" value="DAP_epimerase"/>
    <property type="match status" value="2"/>
</dbReference>
<dbReference type="PANTHER" id="PTHR31689:SF0">
    <property type="entry name" value="DIAMINOPIMELATE EPIMERASE"/>
    <property type="match status" value="1"/>
</dbReference>
<evidence type="ECO:0000256" key="6">
    <source>
        <dbReference type="ARBA" id="ARBA00023235"/>
    </source>
</evidence>
<dbReference type="GO" id="GO:0008837">
    <property type="term" value="F:diaminopimelate epimerase activity"/>
    <property type="evidence" value="ECO:0007669"/>
    <property type="project" value="UniProtKB-EC"/>
</dbReference>
<evidence type="ECO:0000256" key="2">
    <source>
        <dbReference type="ARBA" id="ARBA00010219"/>
    </source>
</evidence>
<dbReference type="InterPro" id="IPR018510">
    <property type="entry name" value="DAP_epimerase_AS"/>
</dbReference>
<dbReference type="EMBL" id="CAEZXN010000008">
    <property type="protein sequence ID" value="CAB4690120.1"/>
    <property type="molecule type" value="Genomic_DNA"/>
</dbReference>
<dbReference type="GO" id="GO:0005829">
    <property type="term" value="C:cytosol"/>
    <property type="evidence" value="ECO:0007669"/>
    <property type="project" value="TreeGrafter"/>
</dbReference>
<dbReference type="NCBIfam" id="TIGR00652">
    <property type="entry name" value="DapF"/>
    <property type="match status" value="1"/>
</dbReference>
<evidence type="ECO:0000256" key="5">
    <source>
        <dbReference type="ARBA" id="ARBA00023154"/>
    </source>
</evidence>
<comment type="similarity">
    <text evidence="2">Belongs to the diaminopimelate epimerase family.</text>
</comment>
<evidence type="ECO:0000313" key="8">
    <source>
        <dbReference type="EMBL" id="CAB4679657.1"/>
    </source>
</evidence>
<evidence type="ECO:0000256" key="7">
    <source>
        <dbReference type="ARBA" id="ARBA00051712"/>
    </source>
</evidence>
<protein>
    <recommendedName>
        <fullName evidence="3">diaminopimelate epimerase</fullName>
        <ecNumber evidence="3">5.1.1.7</ecNumber>
    </recommendedName>
</protein>
<gene>
    <name evidence="8" type="ORF">UFOPK2342_01048</name>
    <name evidence="9" type="ORF">UFOPK2423_00517</name>
    <name evidence="10" type="ORF">UFOPK3266_01238</name>
    <name evidence="11" type="ORF">UFOPK4367_00064</name>
</gene>
<keyword evidence="6" id="KW-0413">Isomerase</keyword>
<dbReference type="InterPro" id="IPR001653">
    <property type="entry name" value="DAP_epimerase_DapF"/>
</dbReference>
<sequence length="265" mass="28225">MNPSTPLRATKGHGTENEFILIPEGDLSPSEIASLCNRNSGVGADGLIQIKQREGRWFMDYRNNDGSLAEMCGNGIRVMAKYLVDRGLESRTSFDIDTRAGMKRIDIAADGRISVGMGVVVIEAGTPTVTYGNMSWQGFKVSVGNPHAVVFIESLALLPEVLEKPLVEPTTLFPDGVNVEFVEILGDRHLSMRVFERGVGETRSCGTGTCAAAVAAAAHSGVVGASTWRVDVLGGSLEIAIDALGEVTMTGPAVLVNDFEVKIDE</sequence>
<dbReference type="EMBL" id="CAFBAA010000036">
    <property type="protein sequence ID" value="CAB4844805.1"/>
    <property type="molecule type" value="Genomic_DNA"/>
</dbReference>
<dbReference type="AlphaFoldDB" id="A0A6J7UXZ5"/>
<name>A0A6J7UXZ5_9ZZZZ</name>
<keyword evidence="5" id="KW-0457">Lysine biosynthesis</keyword>
<dbReference type="EC" id="5.1.1.7" evidence="3"/>
<dbReference type="HAMAP" id="MF_00197">
    <property type="entry name" value="DAP_epimerase"/>
    <property type="match status" value="1"/>
</dbReference>
<accession>A0A6J7UXZ5</accession>
<evidence type="ECO:0000256" key="1">
    <source>
        <dbReference type="ARBA" id="ARBA00005196"/>
    </source>
</evidence>